<dbReference type="OrthoDB" id="5866055at2759"/>
<feature type="non-terminal residue" evidence="1">
    <location>
        <position position="1"/>
    </location>
</feature>
<evidence type="ECO:0000313" key="1">
    <source>
        <dbReference type="EMBL" id="KHJ74937.1"/>
    </source>
</evidence>
<dbReference type="EMBL" id="KN613237">
    <property type="protein sequence ID" value="KHJ74937.1"/>
    <property type="molecule type" value="Genomic_DNA"/>
</dbReference>
<proteinExistence type="predicted"/>
<sequence>RPCCAKIVPYVHASSPSIQHLFITSKDPTIGVPRLIAATSNYLPIFELACNLLNYSPIICDFFTSWRLLEPEMVRKIGPTCPFEFALAQVMGCTISYQRTLKYYALETIYAEDLMNDPGSVVRPVLEVCGFSHFSLTDWTEWKNDEEQRIRSRPVTPLTETQRSRVKLLIEYLQQDWCR</sequence>
<accession>A0A0B1RUV9</accession>
<gene>
    <name evidence="1" type="ORF">OESDEN_25447</name>
</gene>
<organism evidence="1 2">
    <name type="scientific">Oesophagostomum dentatum</name>
    <name type="common">Nodular worm</name>
    <dbReference type="NCBI Taxonomy" id="61180"/>
    <lineage>
        <taxon>Eukaryota</taxon>
        <taxon>Metazoa</taxon>
        <taxon>Ecdysozoa</taxon>
        <taxon>Nematoda</taxon>
        <taxon>Chromadorea</taxon>
        <taxon>Rhabditida</taxon>
        <taxon>Rhabditina</taxon>
        <taxon>Rhabditomorpha</taxon>
        <taxon>Strongyloidea</taxon>
        <taxon>Strongylidae</taxon>
        <taxon>Oesophagostomum</taxon>
    </lineage>
</organism>
<evidence type="ECO:0000313" key="2">
    <source>
        <dbReference type="Proteomes" id="UP000053660"/>
    </source>
</evidence>
<reference evidence="1 2" key="1">
    <citation type="submission" date="2014-03" db="EMBL/GenBank/DDBJ databases">
        <title>Draft genome of the hookworm Oesophagostomum dentatum.</title>
        <authorList>
            <person name="Mitreva M."/>
        </authorList>
    </citation>
    <scope>NUCLEOTIDE SEQUENCE [LARGE SCALE GENOMIC DNA]</scope>
    <source>
        <strain evidence="1 2">OD-Hann</strain>
    </source>
</reference>
<keyword evidence="2" id="KW-1185">Reference proteome</keyword>
<dbReference type="Proteomes" id="UP000053660">
    <property type="component" value="Unassembled WGS sequence"/>
</dbReference>
<dbReference type="AlphaFoldDB" id="A0A0B1RUV9"/>
<protein>
    <submittedName>
        <fullName evidence="1">Uncharacterized protein</fullName>
    </submittedName>
</protein>
<name>A0A0B1RUV9_OESDE</name>